<keyword evidence="3" id="KW-0614">Plasmid</keyword>
<evidence type="ECO:0000313" key="4">
    <source>
        <dbReference type="Proteomes" id="UP000234752"/>
    </source>
</evidence>
<dbReference type="SUPFAM" id="SSF55073">
    <property type="entry name" value="Nucleotide cyclase"/>
    <property type="match status" value="1"/>
</dbReference>
<dbReference type="RefSeq" id="WP_102114845.1">
    <property type="nucleotide sequence ID" value="NZ_BMGN01000001.1"/>
</dbReference>
<dbReference type="PANTHER" id="PTHR45138">
    <property type="entry name" value="REGULATORY COMPONENTS OF SENSORY TRANSDUCTION SYSTEM"/>
    <property type="match status" value="1"/>
</dbReference>
<protein>
    <recommendedName>
        <fullName evidence="1">diguanylate cyclase</fullName>
        <ecNumber evidence="1">2.7.7.65</ecNumber>
    </recommendedName>
</protein>
<keyword evidence="4" id="KW-1185">Reference proteome</keyword>
<evidence type="ECO:0000256" key="1">
    <source>
        <dbReference type="ARBA" id="ARBA00012528"/>
    </source>
</evidence>
<name>A0A2K9NJS2_9PROT</name>
<organism evidence="3 4">
    <name type="scientific">Niveispirillum cyanobacteriorum</name>
    <dbReference type="NCBI Taxonomy" id="1612173"/>
    <lineage>
        <taxon>Bacteria</taxon>
        <taxon>Pseudomonadati</taxon>
        <taxon>Pseudomonadota</taxon>
        <taxon>Alphaproteobacteria</taxon>
        <taxon>Rhodospirillales</taxon>
        <taxon>Azospirillaceae</taxon>
        <taxon>Niveispirillum</taxon>
    </lineage>
</organism>
<dbReference type="SMART" id="SM00267">
    <property type="entry name" value="GGDEF"/>
    <property type="match status" value="1"/>
</dbReference>
<dbReference type="EC" id="2.7.7.65" evidence="1"/>
<proteinExistence type="predicted"/>
<dbReference type="InterPro" id="IPR043128">
    <property type="entry name" value="Rev_trsase/Diguanyl_cyclase"/>
</dbReference>
<dbReference type="PROSITE" id="PS50887">
    <property type="entry name" value="GGDEF"/>
    <property type="match status" value="1"/>
</dbReference>
<dbReference type="Pfam" id="PF00990">
    <property type="entry name" value="GGDEF"/>
    <property type="match status" value="1"/>
</dbReference>
<dbReference type="InterPro" id="IPR029787">
    <property type="entry name" value="Nucleotide_cyclase"/>
</dbReference>
<dbReference type="SMART" id="SM00065">
    <property type="entry name" value="GAF"/>
    <property type="match status" value="1"/>
</dbReference>
<dbReference type="InterPro" id="IPR003018">
    <property type="entry name" value="GAF"/>
</dbReference>
<dbReference type="Pfam" id="PF01590">
    <property type="entry name" value="GAF"/>
    <property type="match status" value="1"/>
</dbReference>
<dbReference type="EMBL" id="CP025613">
    <property type="protein sequence ID" value="AUN33329.1"/>
    <property type="molecule type" value="Genomic_DNA"/>
</dbReference>
<dbReference type="NCBIfam" id="TIGR00254">
    <property type="entry name" value="GGDEF"/>
    <property type="match status" value="1"/>
</dbReference>
<dbReference type="AlphaFoldDB" id="A0A2K9NJS2"/>
<reference evidence="3 4" key="1">
    <citation type="submission" date="2017-12" db="EMBL/GenBank/DDBJ databases">
        <title>Genomes of bacteria within cyanobacterial aggregates.</title>
        <authorList>
            <person name="Cai H."/>
        </authorList>
    </citation>
    <scope>NUCLEOTIDE SEQUENCE [LARGE SCALE GENOMIC DNA]</scope>
    <source>
        <strain evidence="3 4">TH16</strain>
        <plasmid evidence="3 4">unnamed1</plasmid>
    </source>
</reference>
<dbReference type="KEGG" id="ncb:C0V82_23445"/>
<evidence type="ECO:0000313" key="3">
    <source>
        <dbReference type="EMBL" id="AUN33329.1"/>
    </source>
</evidence>
<dbReference type="Proteomes" id="UP000234752">
    <property type="component" value="Plasmid unnamed1"/>
</dbReference>
<dbReference type="InterPro" id="IPR050469">
    <property type="entry name" value="Diguanylate_Cyclase"/>
</dbReference>
<dbReference type="Gene3D" id="3.30.70.270">
    <property type="match status" value="1"/>
</dbReference>
<dbReference type="InterPro" id="IPR029016">
    <property type="entry name" value="GAF-like_dom_sf"/>
</dbReference>
<dbReference type="OrthoDB" id="315417at2"/>
<gene>
    <name evidence="3" type="ORF">C0V82_23445</name>
</gene>
<dbReference type="FunFam" id="3.30.70.270:FF:000001">
    <property type="entry name" value="Diguanylate cyclase domain protein"/>
    <property type="match status" value="1"/>
</dbReference>
<evidence type="ECO:0000256" key="2">
    <source>
        <dbReference type="ARBA" id="ARBA00034247"/>
    </source>
</evidence>
<dbReference type="SUPFAM" id="SSF55781">
    <property type="entry name" value="GAF domain-like"/>
    <property type="match status" value="1"/>
</dbReference>
<dbReference type="PANTHER" id="PTHR45138:SF9">
    <property type="entry name" value="DIGUANYLATE CYCLASE DGCM-RELATED"/>
    <property type="match status" value="1"/>
</dbReference>
<geneLocation type="plasmid" evidence="3 4">
    <name>unnamed1</name>
</geneLocation>
<dbReference type="GO" id="GO:0052621">
    <property type="term" value="F:diguanylate cyclase activity"/>
    <property type="evidence" value="ECO:0007669"/>
    <property type="project" value="UniProtKB-EC"/>
</dbReference>
<dbReference type="CDD" id="cd01949">
    <property type="entry name" value="GGDEF"/>
    <property type="match status" value="1"/>
</dbReference>
<dbReference type="InterPro" id="IPR000160">
    <property type="entry name" value="GGDEF_dom"/>
</dbReference>
<accession>A0A2K9NJS2</accession>
<comment type="catalytic activity">
    <reaction evidence="2">
        <text>2 GTP = 3',3'-c-di-GMP + 2 diphosphate</text>
        <dbReference type="Rhea" id="RHEA:24898"/>
        <dbReference type="ChEBI" id="CHEBI:33019"/>
        <dbReference type="ChEBI" id="CHEBI:37565"/>
        <dbReference type="ChEBI" id="CHEBI:58805"/>
        <dbReference type="EC" id="2.7.7.65"/>
    </reaction>
</comment>
<dbReference type="Gene3D" id="3.30.450.40">
    <property type="match status" value="1"/>
</dbReference>
<sequence length="347" mass="38556">MTAIIDTQLPDGLLDSGGCGLMNEEVLRLRTLDRYQVLDSQPEPQFNRIVTLAKRALRVPIALISLVDEERQWFKARDGLNVEETPRSLAFCDHAIRRRGVMVVEDARLDVRFRDNPLVTGEPGIRFYAGAPLITRDGQALGTVCVIDRVSRSFDDDDRETLTDLAAIVMDELELRLANRELAVLAQTDSLTGSLNRRTFFSLSEREIGRRRRTGCDIAVLVLDIDHFKKINDTYGHSAGDRVLAQFADQIGQTIRVQDVFARLGGEEFGLILPDASLNQAVETGERLRRIVEQTPIHTDAGPIKITVSMGAAMVKPGEGSVEPALQRADQALYRAKHCGRNRVVAA</sequence>